<keyword evidence="4" id="KW-0804">Transcription</keyword>
<keyword evidence="5" id="KW-0539">Nucleus</keyword>
<feature type="region of interest" description="Disordered" evidence="7">
    <location>
        <begin position="605"/>
        <end position="638"/>
    </location>
</feature>
<sequence>MIFVTIDVFQGIKIFSLFFKVWKMTTINGLSNSTSSYVTLNSAHVNNVSSTALSNKQTPTMTTAATKYIQLQSVRPTIANSVATTHATSVVSPAAPQVMNNAVTLPTSSQTPRNPLATNINIPPGMVLTRTSSGQLVLVNGHHTATNTQQPMVTPATRIVTTIAMATNSTLVTTVGKTVSVVAPMNAVSKSEVKVPLTTTNPVNLSQDDMVNVNKCRNFLTTLIKLASTGGQPQETVRNVKTLVQNLIDDKIAPEDFTKQLQTELKSSPQPYLVPFLKKSLPLLRLTMMQQSQVSAVPPAAVVQAANRITSLQFDANKAPASPKPKTVPKVTKPFNKFVRTNVPDIRLPRVSSVGPALKHPSLQTPPPDGPQLQFHAPHPSAVSGAQSSSLTTIKPFTVNPLRGAQKWGATSAIGGGAYKEDDDINDVASMAGVNLLEESARILATNSDLVGTQTRSCEDDSVLNRAVLQKRMSEIASKNPQIQHIHADAIKFLSCAAESRIKDILHKLSGVVCHRMVNFKEEEHYKACGDVKTQLKFLQELDQIEKKKHDEAERDILMRAMKSRSKNDNPEQMRLKERAKEMQQQELEKMQIRNADETARNAIGPRKKRARIDSPMSTTSGLIENHMGTTSRNPTRSRTKRVNLRDLIFVMENEKETCKSTHLYKSYLK</sequence>
<evidence type="ECO:0000313" key="9">
    <source>
        <dbReference type="EMBL" id="CAK8696335.1"/>
    </source>
</evidence>
<evidence type="ECO:0000313" key="10">
    <source>
        <dbReference type="Proteomes" id="UP001642483"/>
    </source>
</evidence>
<dbReference type="InterPro" id="IPR045144">
    <property type="entry name" value="TAF4"/>
</dbReference>
<proteinExistence type="inferred from homology"/>
<comment type="similarity">
    <text evidence="2">Belongs to the TAF4 family.</text>
</comment>
<accession>A0ABP0GX71</accession>
<feature type="coiled-coil region" evidence="6">
    <location>
        <begin position="574"/>
        <end position="601"/>
    </location>
</feature>
<protein>
    <recommendedName>
        <fullName evidence="8">TAFH domain-containing protein</fullName>
    </recommendedName>
</protein>
<dbReference type="PROSITE" id="PS51119">
    <property type="entry name" value="TAFH"/>
    <property type="match status" value="1"/>
</dbReference>
<dbReference type="InterPro" id="IPR007900">
    <property type="entry name" value="TAF4_C"/>
</dbReference>
<name>A0ABP0GX71_CLALP</name>
<dbReference type="SMART" id="SM00549">
    <property type="entry name" value="TAFH"/>
    <property type="match status" value="1"/>
</dbReference>
<keyword evidence="10" id="KW-1185">Reference proteome</keyword>
<evidence type="ECO:0000256" key="6">
    <source>
        <dbReference type="SAM" id="Coils"/>
    </source>
</evidence>
<evidence type="ECO:0000256" key="3">
    <source>
        <dbReference type="ARBA" id="ARBA00023015"/>
    </source>
</evidence>
<dbReference type="Proteomes" id="UP001642483">
    <property type="component" value="Unassembled WGS sequence"/>
</dbReference>
<dbReference type="SUPFAM" id="SSF158553">
    <property type="entry name" value="TAFH domain-like"/>
    <property type="match status" value="1"/>
</dbReference>
<feature type="domain" description="TAFH" evidence="8">
    <location>
        <begin position="210"/>
        <end position="307"/>
    </location>
</feature>
<dbReference type="CDD" id="cd08045">
    <property type="entry name" value="HFD_TAF4"/>
    <property type="match status" value="1"/>
</dbReference>
<feature type="compositionally biased region" description="Polar residues" evidence="7">
    <location>
        <begin position="616"/>
        <end position="635"/>
    </location>
</feature>
<dbReference type="PANTHER" id="PTHR15138">
    <property type="entry name" value="TRANSCRIPTION INITIATION FACTOR TFIID SUBUNIT 4"/>
    <property type="match status" value="1"/>
</dbReference>
<evidence type="ECO:0000256" key="7">
    <source>
        <dbReference type="SAM" id="MobiDB-lite"/>
    </source>
</evidence>
<dbReference type="PANTHER" id="PTHR15138:SF14">
    <property type="entry name" value="TRANSCRIPTION INITIATION FACTOR TFIID SUBUNIT 4"/>
    <property type="match status" value="1"/>
</dbReference>
<dbReference type="Gene3D" id="1.20.120.1110">
    <property type="entry name" value="TAFH/NHR1 domain"/>
    <property type="match status" value="1"/>
</dbReference>
<evidence type="ECO:0000256" key="5">
    <source>
        <dbReference type="ARBA" id="ARBA00023242"/>
    </source>
</evidence>
<keyword evidence="6" id="KW-0175">Coiled coil</keyword>
<dbReference type="EMBL" id="CAWYQH010000152">
    <property type="protein sequence ID" value="CAK8696335.1"/>
    <property type="molecule type" value="Genomic_DNA"/>
</dbReference>
<evidence type="ECO:0000256" key="1">
    <source>
        <dbReference type="ARBA" id="ARBA00004123"/>
    </source>
</evidence>
<dbReference type="InterPro" id="IPR037249">
    <property type="entry name" value="TAFH/NHR1_dom_sf"/>
</dbReference>
<dbReference type="InterPro" id="IPR009072">
    <property type="entry name" value="Histone-fold"/>
</dbReference>
<dbReference type="Pfam" id="PF07531">
    <property type="entry name" value="TAFH"/>
    <property type="match status" value="1"/>
</dbReference>
<gene>
    <name evidence="9" type="ORF">CVLEPA_LOCUS29495</name>
</gene>
<dbReference type="Gene3D" id="1.10.20.10">
    <property type="entry name" value="Histone, subunit A"/>
    <property type="match status" value="1"/>
</dbReference>
<organism evidence="9 10">
    <name type="scientific">Clavelina lepadiformis</name>
    <name type="common">Light-bulb sea squirt</name>
    <name type="synonym">Ascidia lepadiformis</name>
    <dbReference type="NCBI Taxonomy" id="159417"/>
    <lineage>
        <taxon>Eukaryota</taxon>
        <taxon>Metazoa</taxon>
        <taxon>Chordata</taxon>
        <taxon>Tunicata</taxon>
        <taxon>Ascidiacea</taxon>
        <taxon>Aplousobranchia</taxon>
        <taxon>Clavelinidae</taxon>
        <taxon>Clavelina</taxon>
    </lineage>
</organism>
<evidence type="ECO:0000256" key="2">
    <source>
        <dbReference type="ARBA" id="ARBA00006178"/>
    </source>
</evidence>
<comment type="caution">
    <text evidence="9">The sequence shown here is derived from an EMBL/GenBank/DDBJ whole genome shotgun (WGS) entry which is preliminary data.</text>
</comment>
<dbReference type="Pfam" id="PF05236">
    <property type="entry name" value="TAF4"/>
    <property type="match status" value="1"/>
</dbReference>
<comment type="subcellular location">
    <subcellularLocation>
        <location evidence="1">Nucleus</location>
    </subcellularLocation>
</comment>
<reference evidence="9 10" key="1">
    <citation type="submission" date="2024-02" db="EMBL/GenBank/DDBJ databases">
        <authorList>
            <person name="Daric V."/>
            <person name="Darras S."/>
        </authorList>
    </citation>
    <scope>NUCLEOTIDE SEQUENCE [LARGE SCALE GENOMIC DNA]</scope>
</reference>
<evidence type="ECO:0000259" key="8">
    <source>
        <dbReference type="PROSITE" id="PS51119"/>
    </source>
</evidence>
<dbReference type="InterPro" id="IPR003894">
    <property type="entry name" value="TAFH_NHR1"/>
</dbReference>
<evidence type="ECO:0000256" key="4">
    <source>
        <dbReference type="ARBA" id="ARBA00023163"/>
    </source>
</evidence>
<keyword evidence="3" id="KW-0805">Transcription regulation</keyword>